<evidence type="ECO:0000259" key="7">
    <source>
        <dbReference type="Pfam" id="PF00263"/>
    </source>
</evidence>
<evidence type="ECO:0000256" key="5">
    <source>
        <dbReference type="SAM" id="MobiDB-lite"/>
    </source>
</evidence>
<sequence length="577" mass="62495" precursor="true">MANRKTPRRTFLIVLCVVIPTGGGCASASKEPAATQSAASSPEHWHGGGVQEEFRFPAFAGFPDQADGLGSNAGAHTLATYNRPLAHTGCRLPPLGVVAKPLPARIEKLSGPGVESFHRETPHREPAHSGLPEGERLAQPDTMVRTASHNLIAAPLNSAAGAPALLPTPTDAGVRVSDTFVETDVRQAVQSLASQAETQVIIDDAVRGATTAIIDDRSFDQALRQVLLPLGFVHREVEGVTYVGLADPDSALFNWLADRYRYTALHRSPEELASLLPARHTRFVRTAPNGGWLLVEAPPAVADQILAELEHLDRPVPQVVLEAMICVYSPQASFRFGFDVDAGVRLYDRTTQLAVSGLSLASTVGASNAAGNLNNFQVTSSLLRMLEQKGFVKIRASPRVMALDGEKAQIRIGRETFFSVQPEGNDFIYRQDIQAVDAGIMLEITPAIRSPYVTVKIDRAEVSEDIRSDETQADPSDRFPVINRRSVSTTVKVLDGETIVIGGLTQRQKVDHHNKVPFLGDLPYVGKIFNRIEKLDTKAEVAIFISPRILKEGYDCAPTHEEDGRDRADGVAAVGRL</sequence>
<accession>A0A5C5ZMI4</accession>
<organism evidence="8 9">
    <name type="scientific">Pseudobythopirellula maris</name>
    <dbReference type="NCBI Taxonomy" id="2527991"/>
    <lineage>
        <taxon>Bacteria</taxon>
        <taxon>Pseudomonadati</taxon>
        <taxon>Planctomycetota</taxon>
        <taxon>Planctomycetia</taxon>
        <taxon>Pirellulales</taxon>
        <taxon>Lacipirellulaceae</taxon>
        <taxon>Pseudobythopirellula</taxon>
    </lineage>
</organism>
<feature type="compositionally biased region" description="Basic and acidic residues" evidence="5">
    <location>
        <begin position="116"/>
        <end position="135"/>
    </location>
</feature>
<evidence type="ECO:0000256" key="3">
    <source>
        <dbReference type="ARBA" id="ARBA00023136"/>
    </source>
</evidence>
<feature type="domain" description="Type II/III secretion system secretin-like" evidence="7">
    <location>
        <begin position="386"/>
        <end position="551"/>
    </location>
</feature>
<name>A0A5C5ZMI4_9BACT</name>
<dbReference type="InterPro" id="IPR001775">
    <property type="entry name" value="GspD/PilQ"/>
</dbReference>
<comment type="caution">
    <text evidence="8">The sequence shown here is derived from an EMBL/GenBank/DDBJ whole genome shotgun (WGS) entry which is preliminary data.</text>
</comment>
<evidence type="ECO:0000256" key="4">
    <source>
        <dbReference type="RuleBase" id="RU004003"/>
    </source>
</evidence>
<dbReference type="AlphaFoldDB" id="A0A5C5ZMI4"/>
<protein>
    <submittedName>
        <fullName evidence="8">Type IV pilus biogenesis and competence protein PilQ</fullName>
    </submittedName>
</protein>
<gene>
    <name evidence="8" type="primary">pilQ_3</name>
    <name evidence="8" type="ORF">Mal64_31950</name>
</gene>
<dbReference type="PRINTS" id="PR00811">
    <property type="entry name" value="BCTERIALGSPD"/>
</dbReference>
<keyword evidence="9" id="KW-1185">Reference proteome</keyword>
<dbReference type="Pfam" id="PF00263">
    <property type="entry name" value="Secretin"/>
    <property type="match status" value="1"/>
</dbReference>
<evidence type="ECO:0000313" key="9">
    <source>
        <dbReference type="Proteomes" id="UP000315440"/>
    </source>
</evidence>
<feature type="chain" id="PRO_5022661781" evidence="6">
    <location>
        <begin position="27"/>
        <end position="577"/>
    </location>
</feature>
<evidence type="ECO:0000256" key="1">
    <source>
        <dbReference type="ARBA" id="ARBA00004370"/>
    </source>
</evidence>
<evidence type="ECO:0000256" key="2">
    <source>
        <dbReference type="ARBA" id="ARBA00022729"/>
    </source>
</evidence>
<dbReference type="InterPro" id="IPR050810">
    <property type="entry name" value="Bact_Secretion_Sys_Channel"/>
</dbReference>
<dbReference type="GO" id="GO:0016020">
    <property type="term" value="C:membrane"/>
    <property type="evidence" value="ECO:0007669"/>
    <property type="project" value="UniProtKB-SubCell"/>
</dbReference>
<dbReference type="Proteomes" id="UP000315440">
    <property type="component" value="Unassembled WGS sequence"/>
</dbReference>
<evidence type="ECO:0000313" key="8">
    <source>
        <dbReference type="EMBL" id="TWT87653.1"/>
    </source>
</evidence>
<dbReference type="PROSITE" id="PS51257">
    <property type="entry name" value="PROKAR_LIPOPROTEIN"/>
    <property type="match status" value="1"/>
</dbReference>
<evidence type="ECO:0000256" key="6">
    <source>
        <dbReference type="SAM" id="SignalP"/>
    </source>
</evidence>
<dbReference type="Gene3D" id="3.30.1370.130">
    <property type="match status" value="1"/>
</dbReference>
<feature type="region of interest" description="Disordered" evidence="5">
    <location>
        <begin position="113"/>
        <end position="135"/>
    </location>
</feature>
<keyword evidence="3" id="KW-0472">Membrane</keyword>
<comment type="similarity">
    <text evidence="4">Belongs to the bacterial secretin family.</text>
</comment>
<keyword evidence="2 6" id="KW-0732">Signal</keyword>
<dbReference type="InterPro" id="IPR004846">
    <property type="entry name" value="T2SS/T3SS_dom"/>
</dbReference>
<proteinExistence type="inferred from homology"/>
<dbReference type="GO" id="GO:0009306">
    <property type="term" value="P:protein secretion"/>
    <property type="evidence" value="ECO:0007669"/>
    <property type="project" value="InterPro"/>
</dbReference>
<dbReference type="PANTHER" id="PTHR30332:SF24">
    <property type="entry name" value="SECRETIN GSPD-RELATED"/>
    <property type="match status" value="1"/>
</dbReference>
<dbReference type="PANTHER" id="PTHR30332">
    <property type="entry name" value="PROBABLE GENERAL SECRETION PATHWAY PROTEIN D"/>
    <property type="match status" value="1"/>
</dbReference>
<reference evidence="8 9" key="1">
    <citation type="submission" date="2019-02" db="EMBL/GenBank/DDBJ databases">
        <title>Deep-cultivation of Planctomycetes and their phenomic and genomic characterization uncovers novel biology.</title>
        <authorList>
            <person name="Wiegand S."/>
            <person name="Jogler M."/>
            <person name="Boedeker C."/>
            <person name="Pinto D."/>
            <person name="Vollmers J."/>
            <person name="Rivas-Marin E."/>
            <person name="Kohn T."/>
            <person name="Peeters S.H."/>
            <person name="Heuer A."/>
            <person name="Rast P."/>
            <person name="Oberbeckmann S."/>
            <person name="Bunk B."/>
            <person name="Jeske O."/>
            <person name="Meyerdierks A."/>
            <person name="Storesund J.E."/>
            <person name="Kallscheuer N."/>
            <person name="Luecker S."/>
            <person name="Lage O.M."/>
            <person name="Pohl T."/>
            <person name="Merkel B.J."/>
            <person name="Hornburger P."/>
            <person name="Mueller R.-W."/>
            <person name="Bruemmer F."/>
            <person name="Labrenz M."/>
            <person name="Spormann A.M."/>
            <person name="Op Den Camp H."/>
            <person name="Overmann J."/>
            <person name="Amann R."/>
            <person name="Jetten M.S.M."/>
            <person name="Mascher T."/>
            <person name="Medema M.H."/>
            <person name="Devos D.P."/>
            <person name="Kaster A.-K."/>
            <person name="Ovreas L."/>
            <person name="Rohde M."/>
            <person name="Galperin M.Y."/>
            <person name="Jogler C."/>
        </authorList>
    </citation>
    <scope>NUCLEOTIDE SEQUENCE [LARGE SCALE GENOMIC DNA]</scope>
    <source>
        <strain evidence="8 9">Mal64</strain>
    </source>
</reference>
<dbReference type="EMBL" id="SJPQ01000003">
    <property type="protein sequence ID" value="TWT87653.1"/>
    <property type="molecule type" value="Genomic_DNA"/>
</dbReference>
<comment type="subcellular location">
    <subcellularLocation>
        <location evidence="1">Membrane</location>
    </subcellularLocation>
</comment>
<dbReference type="GO" id="GO:0015627">
    <property type="term" value="C:type II protein secretion system complex"/>
    <property type="evidence" value="ECO:0007669"/>
    <property type="project" value="TreeGrafter"/>
</dbReference>
<feature type="signal peptide" evidence="6">
    <location>
        <begin position="1"/>
        <end position="26"/>
    </location>
</feature>